<reference evidence="3 4" key="1">
    <citation type="submission" date="2015-04" db="EMBL/GenBank/DDBJ databases">
        <title>The complete genome sequence of the hyperthermophilic, obligate iron-reducing archaeon Geoglobus ahangari strain 234T.</title>
        <authorList>
            <person name="Manzella M.P."/>
            <person name="Holmes D.E."/>
            <person name="Rocheleau J.M."/>
            <person name="Chung A."/>
            <person name="Reguera G."/>
            <person name="Kashefi K."/>
        </authorList>
    </citation>
    <scope>NUCLEOTIDE SEQUENCE [LARGE SCALE GENOMIC DNA]</scope>
    <source>
        <strain evidence="3 4">234</strain>
    </source>
</reference>
<feature type="transmembrane region" description="Helical" evidence="1">
    <location>
        <begin position="206"/>
        <end position="224"/>
    </location>
</feature>
<feature type="transmembrane region" description="Helical" evidence="1">
    <location>
        <begin position="268"/>
        <end position="296"/>
    </location>
</feature>
<sequence length="371" mass="39996">MEERKESQGCTGRNVFLLGIVSFLNDMSSEIILPILPFFLRGFGAGYTGIGIVGGILDGFGNLVKVVSGYISDRVGNRKHIVFSGYLLSQISKLALSFSNSTALAGLFVTLDRVGKGIRTSPRDALLAESGMKSGKAFGFHRMMDTLGAVLGTSLALYLVYSGVNYSSAILFAAVIGFFAVVPLVFVRETAVPVKRPEISFRLKKFAVFSFFVGLANISYMFFMLRAESLGVEEAIGLYLLFNVVYALCSYPFGVFAERVGKTRSLSLGYLFMTAASLSMFAGESLPLLLAGFVLYGLYMSVVEAQQRALASDLSISYGFGMGTYHFVFGVSTIVGNTIAGMIADISLNLVFAYSAILSFTAAVLYATIKF</sequence>
<name>A0A0F7IGT5_9EURY</name>
<feature type="transmembrane region" description="Helical" evidence="1">
    <location>
        <begin position="167"/>
        <end position="186"/>
    </location>
</feature>
<dbReference type="CDD" id="cd17370">
    <property type="entry name" value="MFS_MJ1317_like"/>
    <property type="match status" value="1"/>
</dbReference>
<evidence type="ECO:0000313" key="3">
    <source>
        <dbReference type="EMBL" id="AKG91138.1"/>
    </source>
</evidence>
<dbReference type="OrthoDB" id="117970at2157"/>
<keyword evidence="1" id="KW-0472">Membrane</keyword>
<feature type="transmembrane region" description="Helical" evidence="1">
    <location>
        <begin position="143"/>
        <end position="161"/>
    </location>
</feature>
<dbReference type="HOGENOM" id="CLU_040020_1_0_2"/>
<accession>A0A0F7IGT5</accession>
<keyword evidence="1" id="KW-1133">Transmembrane helix</keyword>
<dbReference type="PANTHER" id="PTHR23518">
    <property type="entry name" value="C-METHYLTRANSFERASE"/>
    <property type="match status" value="1"/>
</dbReference>
<organism evidence="3 4">
    <name type="scientific">Geoglobus ahangari</name>
    <dbReference type="NCBI Taxonomy" id="113653"/>
    <lineage>
        <taxon>Archaea</taxon>
        <taxon>Methanobacteriati</taxon>
        <taxon>Methanobacteriota</taxon>
        <taxon>Archaeoglobi</taxon>
        <taxon>Archaeoglobales</taxon>
        <taxon>Archaeoglobaceae</taxon>
        <taxon>Geoglobus</taxon>
    </lineage>
</organism>
<dbReference type="PROSITE" id="PS50850">
    <property type="entry name" value="MFS"/>
    <property type="match status" value="1"/>
</dbReference>
<dbReference type="FunCoup" id="A0A0F7IGT5">
    <property type="interactions" value="4"/>
</dbReference>
<dbReference type="Pfam" id="PF07690">
    <property type="entry name" value="MFS_1"/>
    <property type="match status" value="2"/>
</dbReference>
<dbReference type="EMBL" id="CP011267">
    <property type="protein sequence ID" value="AKG91138.1"/>
    <property type="molecule type" value="Genomic_DNA"/>
</dbReference>
<evidence type="ECO:0000256" key="1">
    <source>
        <dbReference type="SAM" id="Phobius"/>
    </source>
</evidence>
<dbReference type="PANTHER" id="PTHR23518:SF2">
    <property type="entry name" value="MAJOR FACILITATOR SUPERFAMILY TRANSPORTER"/>
    <property type="match status" value="1"/>
</dbReference>
<dbReference type="InterPro" id="IPR020846">
    <property type="entry name" value="MFS_dom"/>
</dbReference>
<dbReference type="InterPro" id="IPR036259">
    <property type="entry name" value="MFS_trans_sf"/>
</dbReference>
<feature type="transmembrane region" description="Helical" evidence="1">
    <location>
        <begin position="236"/>
        <end position="256"/>
    </location>
</feature>
<proteinExistence type="predicted"/>
<dbReference type="RefSeq" id="WP_048095940.1">
    <property type="nucleotide sequence ID" value="NZ_CP011267.1"/>
</dbReference>
<dbReference type="InParanoid" id="A0A0F7IGT5"/>
<dbReference type="STRING" id="113653.GAH_01574"/>
<dbReference type="Gene3D" id="1.20.1250.20">
    <property type="entry name" value="MFS general substrate transporter like domains"/>
    <property type="match status" value="2"/>
</dbReference>
<keyword evidence="1" id="KW-0812">Transmembrane</keyword>
<dbReference type="GO" id="GO:0022857">
    <property type="term" value="F:transmembrane transporter activity"/>
    <property type="evidence" value="ECO:0007669"/>
    <property type="project" value="InterPro"/>
</dbReference>
<dbReference type="InterPro" id="IPR011701">
    <property type="entry name" value="MFS"/>
</dbReference>
<feature type="transmembrane region" description="Helical" evidence="1">
    <location>
        <begin position="348"/>
        <end position="369"/>
    </location>
</feature>
<feature type="domain" description="Major facilitator superfamily (MFS) profile" evidence="2">
    <location>
        <begin position="169"/>
        <end position="371"/>
    </location>
</feature>
<dbReference type="AlphaFoldDB" id="A0A0F7IGT5"/>
<dbReference type="SUPFAM" id="SSF103473">
    <property type="entry name" value="MFS general substrate transporter"/>
    <property type="match status" value="1"/>
</dbReference>
<dbReference type="GeneID" id="24804143"/>
<keyword evidence="4" id="KW-1185">Reference proteome</keyword>
<protein>
    <submittedName>
        <fullName evidence="3">Arabinose efflux permease</fullName>
    </submittedName>
</protein>
<dbReference type="Proteomes" id="UP000034723">
    <property type="component" value="Chromosome"/>
</dbReference>
<evidence type="ECO:0000313" key="4">
    <source>
        <dbReference type="Proteomes" id="UP000034723"/>
    </source>
</evidence>
<evidence type="ECO:0000259" key="2">
    <source>
        <dbReference type="PROSITE" id="PS50850"/>
    </source>
</evidence>
<gene>
    <name evidence="3" type="ORF">GAH_01574</name>
</gene>
<dbReference type="KEGG" id="gah:GAH_01574"/>
<feature type="transmembrane region" description="Helical" evidence="1">
    <location>
        <begin position="316"/>
        <end position="336"/>
    </location>
</feature>